<dbReference type="AlphaFoldDB" id="A0A979GVU4"/>
<keyword evidence="9 11" id="KW-0456">Lyase</keyword>
<dbReference type="GO" id="GO:0051539">
    <property type="term" value="F:4 iron, 4 sulfur cluster binding"/>
    <property type="evidence" value="ECO:0007669"/>
    <property type="project" value="UniProtKB-UniRule"/>
</dbReference>
<dbReference type="EMBL" id="CP001699">
    <property type="protein sequence ID" value="ACU63648.1"/>
    <property type="molecule type" value="Genomic_DNA"/>
</dbReference>
<dbReference type="GO" id="GO:0006094">
    <property type="term" value="P:gluconeogenesis"/>
    <property type="evidence" value="ECO:0007669"/>
    <property type="project" value="UniProtKB-KW"/>
</dbReference>
<dbReference type="GO" id="GO:0046872">
    <property type="term" value="F:metal ion binding"/>
    <property type="evidence" value="ECO:0007669"/>
    <property type="project" value="UniProtKB-KW"/>
</dbReference>
<evidence type="ECO:0000256" key="11">
    <source>
        <dbReference type="RuleBase" id="RU366059"/>
    </source>
</evidence>
<dbReference type="InterPro" id="IPR005130">
    <property type="entry name" value="Ser_deHydtase-like_asu"/>
</dbReference>
<feature type="domain" description="Serine dehydratase-like alpha subunit" evidence="12">
    <location>
        <begin position="194"/>
        <end position="472"/>
    </location>
</feature>
<reference evidence="14 15" key="2">
    <citation type="journal article" date="2010" name="Stand. Genomic Sci.">
        <title>Complete genome sequence of Chitinophaga pinensis type strain (UQM 2034).</title>
        <authorList>
            <person name="Glavina Del Rio T."/>
            <person name="Abt B."/>
            <person name="Spring S."/>
            <person name="Lapidus A."/>
            <person name="Nolan M."/>
            <person name="Tice H."/>
            <person name="Copeland A."/>
            <person name="Cheng J.F."/>
            <person name="Chen F."/>
            <person name="Bruce D."/>
            <person name="Goodwin L."/>
            <person name="Pitluck S."/>
            <person name="Ivanova N."/>
            <person name="Mavromatis K."/>
            <person name="Mikhailova N."/>
            <person name="Pati A."/>
            <person name="Chen A."/>
            <person name="Palaniappan K."/>
            <person name="Land M."/>
            <person name="Hauser L."/>
            <person name="Chang Y.J."/>
            <person name="Jeffries C.D."/>
            <person name="Chain P."/>
            <person name="Saunders E."/>
            <person name="Detter J.C."/>
            <person name="Brettin T."/>
            <person name="Rohde M."/>
            <person name="Goker M."/>
            <person name="Bristow J."/>
            <person name="Eisen J.A."/>
            <person name="Markowitz V."/>
            <person name="Hugenholtz P."/>
            <person name="Kyrpides N.C."/>
            <person name="Klenk H.P."/>
            <person name="Lucas S."/>
        </authorList>
    </citation>
    <scope>NUCLEOTIDE SEQUENCE [LARGE SCALE GENOMIC DNA]</scope>
    <source>
        <strain evidence="15">ATCC 43595 / DSM 2588 / LMG 13176 / NBRC 15968 / NCIMB 11800 / UQM 2034</strain>
    </source>
</reference>
<protein>
    <recommendedName>
        <fullName evidence="11">L-serine dehydratase</fullName>
        <ecNumber evidence="11">4.3.1.17</ecNumber>
    </recommendedName>
</protein>
<comment type="similarity">
    <text evidence="3 11">Belongs to the iron-sulfur dependent L-serine dehydratase family.</text>
</comment>
<dbReference type="InterPro" id="IPR051318">
    <property type="entry name" value="Fe-S_L-Ser"/>
</dbReference>
<comment type="cofactor">
    <cofactor evidence="1 11">
        <name>[4Fe-4S] cluster</name>
        <dbReference type="ChEBI" id="CHEBI:49883"/>
    </cofactor>
</comment>
<dbReference type="EC" id="4.3.1.17" evidence="11"/>
<evidence type="ECO:0000256" key="8">
    <source>
        <dbReference type="ARBA" id="ARBA00023014"/>
    </source>
</evidence>
<gene>
    <name evidence="14" type="ordered locus">Cpin_6242</name>
</gene>
<evidence type="ECO:0000256" key="9">
    <source>
        <dbReference type="ARBA" id="ARBA00023239"/>
    </source>
</evidence>
<dbReference type="GO" id="GO:0003941">
    <property type="term" value="F:L-serine ammonia-lyase activity"/>
    <property type="evidence" value="ECO:0007669"/>
    <property type="project" value="UniProtKB-UniRule"/>
</dbReference>
<dbReference type="InterPro" id="IPR029009">
    <property type="entry name" value="ASB_dom_sf"/>
</dbReference>
<dbReference type="KEGG" id="cpi:Cpin_6242"/>
<proteinExistence type="inferred from homology"/>
<evidence type="ECO:0000256" key="7">
    <source>
        <dbReference type="ARBA" id="ARBA00023004"/>
    </source>
</evidence>
<evidence type="ECO:0000256" key="10">
    <source>
        <dbReference type="ARBA" id="ARBA00049406"/>
    </source>
</evidence>
<keyword evidence="4 11" id="KW-0312">Gluconeogenesis</keyword>
<dbReference type="Proteomes" id="UP000002215">
    <property type="component" value="Chromosome"/>
</dbReference>
<evidence type="ECO:0000256" key="3">
    <source>
        <dbReference type="ARBA" id="ARBA00008636"/>
    </source>
</evidence>
<evidence type="ECO:0000259" key="13">
    <source>
        <dbReference type="Pfam" id="PF03315"/>
    </source>
</evidence>
<sequence>MFKFYVVAHECISVFDIFKIGVGPSSSHTLGPWRAALQFLQEIQATGRKLNSIEHVSVLLYGSLAKTGHGHGTDIAVQLGLCGDDPVTFDVNQINSKMDDIRRNKEMMLGGTHRIAFDPLQDISFLFEESLPFHPNALTFLVTFADGEQQAATYYSIGGGFVVKEGEASGSGTQVDLPFPIDTARQLLQWCIKTGYSISELVMENEQAWRPEAATKAGVMNIWRVMKECIYRGSHTAGELPGGLRVARRAAALNKKLLKGRAYNDYDSWIAAIREGGNHFAYTLDWVSCFALAVNEENASFGRVVTAPTNGAAGVIPAVLQYFIAFCDGYQDEKIMQFILTASEIGSIFKKRSTISAAMGGCQAEIGVSSAMAAAALTECLGGSQRQVLMAAEIAMEHHLGLTCDPIGGLVQVPCIERNTMGAIKAITASQLALQSNPELAKVSLDAVVKTMWDTALDMNSKYKETSDGGLAVNIPISLPEC</sequence>
<dbReference type="InterPro" id="IPR004644">
    <property type="entry name" value="Fe-S_L-Ser_mono"/>
</dbReference>
<dbReference type="RefSeq" id="WP_012793813.1">
    <property type="nucleotide sequence ID" value="NC_013132.1"/>
</dbReference>
<keyword evidence="6 11" id="KW-0479">Metal-binding</keyword>
<dbReference type="FunFam" id="3.30.1330.90:FF:000001">
    <property type="entry name" value="L-serine ammonia-lyase 1"/>
    <property type="match status" value="1"/>
</dbReference>
<comment type="pathway">
    <text evidence="2">Carbohydrate biosynthesis; gluconeogenesis.</text>
</comment>
<feature type="domain" description="Serine dehydratase beta chain" evidence="13">
    <location>
        <begin position="13"/>
        <end position="166"/>
    </location>
</feature>
<evidence type="ECO:0000256" key="1">
    <source>
        <dbReference type="ARBA" id="ARBA00001966"/>
    </source>
</evidence>
<evidence type="ECO:0000313" key="14">
    <source>
        <dbReference type="EMBL" id="ACU63648.1"/>
    </source>
</evidence>
<keyword evidence="7 11" id="KW-0408">Iron</keyword>
<evidence type="ECO:0000256" key="4">
    <source>
        <dbReference type="ARBA" id="ARBA00022432"/>
    </source>
</evidence>
<dbReference type="SUPFAM" id="SSF143548">
    <property type="entry name" value="Serine metabolism enzymes domain"/>
    <property type="match status" value="1"/>
</dbReference>
<keyword evidence="8 11" id="KW-0411">Iron-sulfur</keyword>
<evidence type="ECO:0000256" key="2">
    <source>
        <dbReference type="ARBA" id="ARBA00004742"/>
    </source>
</evidence>
<dbReference type="PANTHER" id="PTHR30182:SF1">
    <property type="entry name" value="L-SERINE DEHYDRATASE 1"/>
    <property type="match status" value="1"/>
</dbReference>
<comment type="catalytic activity">
    <reaction evidence="10 11">
        <text>L-serine = pyruvate + NH4(+)</text>
        <dbReference type="Rhea" id="RHEA:19169"/>
        <dbReference type="ChEBI" id="CHEBI:15361"/>
        <dbReference type="ChEBI" id="CHEBI:28938"/>
        <dbReference type="ChEBI" id="CHEBI:33384"/>
        <dbReference type="EC" id="4.3.1.17"/>
    </reaction>
</comment>
<evidence type="ECO:0000313" key="15">
    <source>
        <dbReference type="Proteomes" id="UP000002215"/>
    </source>
</evidence>
<evidence type="ECO:0000256" key="6">
    <source>
        <dbReference type="ARBA" id="ARBA00022723"/>
    </source>
</evidence>
<evidence type="ECO:0000256" key="5">
    <source>
        <dbReference type="ARBA" id="ARBA00022485"/>
    </source>
</evidence>
<dbReference type="Pfam" id="PF03315">
    <property type="entry name" value="SDH_beta"/>
    <property type="match status" value="1"/>
</dbReference>
<organism evidence="14 15">
    <name type="scientific">Chitinophaga pinensis (strain ATCC 43595 / DSM 2588 / LMG 13176 / NBRC 15968 / NCIMB 11800 / UQM 2034)</name>
    <dbReference type="NCBI Taxonomy" id="485918"/>
    <lineage>
        <taxon>Bacteria</taxon>
        <taxon>Pseudomonadati</taxon>
        <taxon>Bacteroidota</taxon>
        <taxon>Chitinophagia</taxon>
        <taxon>Chitinophagales</taxon>
        <taxon>Chitinophagaceae</taxon>
        <taxon>Chitinophaga</taxon>
    </lineage>
</organism>
<evidence type="ECO:0000259" key="12">
    <source>
        <dbReference type="Pfam" id="PF03313"/>
    </source>
</evidence>
<dbReference type="Pfam" id="PF03313">
    <property type="entry name" value="SDH_alpha"/>
    <property type="match status" value="1"/>
</dbReference>
<reference evidence="15" key="1">
    <citation type="submission" date="2009-08" db="EMBL/GenBank/DDBJ databases">
        <title>The complete genome of Chitinophaga pinensis DSM 2588.</title>
        <authorList>
            <consortium name="US DOE Joint Genome Institute (JGI-PGF)"/>
            <person name="Lucas S."/>
            <person name="Copeland A."/>
            <person name="Lapidus A."/>
            <person name="Glavina del Rio T."/>
            <person name="Dalin E."/>
            <person name="Tice H."/>
            <person name="Bruce D."/>
            <person name="Goodwin L."/>
            <person name="Pitluck S."/>
            <person name="Kyrpides N."/>
            <person name="Mavromatis K."/>
            <person name="Ivanova N."/>
            <person name="Mikhailova N."/>
            <person name="Sims D."/>
            <person name="Meinche L."/>
            <person name="Brettin T."/>
            <person name="Detter J.C."/>
            <person name="Han C."/>
            <person name="Larimer F."/>
            <person name="Land M."/>
            <person name="Hauser L."/>
            <person name="Markowitz V."/>
            <person name="Cheng J.-F."/>
            <person name="Hugenholtz P."/>
            <person name="Woyke T."/>
            <person name="Wu D."/>
            <person name="Spring S."/>
            <person name="Klenk H.-P."/>
            <person name="Eisen J.A."/>
        </authorList>
    </citation>
    <scope>NUCLEOTIDE SEQUENCE [LARGE SCALE GENOMIC DNA]</scope>
    <source>
        <strain evidence="15">ATCC 43595 / DSM 2588 / LMG 13176 / NBRC 15968 / NCIMB 11800 / UQM 2034</strain>
    </source>
</reference>
<dbReference type="NCBIfam" id="TIGR00720">
    <property type="entry name" value="sda_mono"/>
    <property type="match status" value="1"/>
</dbReference>
<dbReference type="InterPro" id="IPR005131">
    <property type="entry name" value="Ser_deHydtase_bsu"/>
</dbReference>
<dbReference type="PANTHER" id="PTHR30182">
    <property type="entry name" value="L-SERINE DEHYDRATASE"/>
    <property type="match status" value="1"/>
</dbReference>
<name>A0A979GVU4_CHIPD</name>
<dbReference type="Gene3D" id="3.30.1330.90">
    <property type="entry name" value="D-3-phosphoglycerate dehydrogenase, domain 3"/>
    <property type="match status" value="1"/>
</dbReference>
<accession>A0A979GVU4</accession>
<keyword evidence="5 11" id="KW-0004">4Fe-4S</keyword>